<dbReference type="GO" id="GO:0006508">
    <property type="term" value="P:proteolysis"/>
    <property type="evidence" value="ECO:0007669"/>
    <property type="project" value="InterPro"/>
</dbReference>
<sequence length="524" mass="60028">MMKREMNSFSLFHYIYKNVIIYIDYFSLRSIMELLWRKRIMYKTESFKPDTFKPARFESDGKITLSGKEIPYHTICEDNVIYGPDGNPVASIFTYAYFRSDVEDTSNRPVVFAYNGGPGSSCMYVHAGFLGTRRMQYDEVDRESAFGPYKVIDNPDCLIDVADIVLIDPVGTGYGVLIDESKKKDFFGIEQDAEALLTVLEAWVRRYNRGLSPKYLCGESYGCTRSAVAAGIAATMGRERGYGIAFDGIVFIGNTVTVGKYFGEGLPVETSVLGFPTYAGVNWYHNHPTNQSVEDFVKEAKAFADHDYVLALYKGEAISEEEKEHILEKVSYYTGVSREYLIRHDLKIDDDDYRQEVLKTKGKAVSRYDGRVTRPLLEPEQDEIKKALWDDATADRYDTFFYAAFTGDLLPKLNVKLGRNFIPGTDYYMHWDKEEKKGTTAEELRYALTRRPGMRAFFANGWFDLCTEFGYAWHTMDHAGLPSDRVFWKGYQSGHMIYLGEDNVHELCSDIRDFIQGKNPKSQF</sequence>
<dbReference type="SUPFAM" id="SSF53474">
    <property type="entry name" value="alpha/beta-Hydrolases"/>
    <property type="match status" value="1"/>
</dbReference>
<reference evidence="1 2" key="1">
    <citation type="submission" date="2018-08" db="EMBL/GenBank/DDBJ databases">
        <title>A genome reference for cultivated species of the human gut microbiota.</title>
        <authorList>
            <person name="Zou Y."/>
            <person name="Xue W."/>
            <person name="Luo G."/>
        </authorList>
    </citation>
    <scope>NUCLEOTIDE SEQUENCE [LARGE SCALE GENOMIC DNA]</scope>
    <source>
        <strain evidence="1 2">AF15-20</strain>
    </source>
</reference>
<comment type="caution">
    <text evidence="1">The sequence shown here is derived from an EMBL/GenBank/DDBJ whole genome shotgun (WGS) entry which is preliminary data.</text>
</comment>
<dbReference type="InterPro" id="IPR029058">
    <property type="entry name" value="AB_hydrolase_fold"/>
</dbReference>
<dbReference type="GO" id="GO:0004185">
    <property type="term" value="F:serine-type carboxypeptidase activity"/>
    <property type="evidence" value="ECO:0007669"/>
    <property type="project" value="InterPro"/>
</dbReference>
<evidence type="ECO:0008006" key="3">
    <source>
        <dbReference type="Google" id="ProtNLM"/>
    </source>
</evidence>
<dbReference type="InterPro" id="IPR001563">
    <property type="entry name" value="Peptidase_S10"/>
</dbReference>
<evidence type="ECO:0000313" key="2">
    <source>
        <dbReference type="Proteomes" id="UP000265489"/>
    </source>
</evidence>
<dbReference type="EMBL" id="QRYQ01000004">
    <property type="protein sequence ID" value="RGU93038.1"/>
    <property type="molecule type" value="Genomic_DNA"/>
</dbReference>
<dbReference type="Pfam" id="PF00450">
    <property type="entry name" value="Peptidase_S10"/>
    <property type="match status" value="1"/>
</dbReference>
<evidence type="ECO:0000313" key="1">
    <source>
        <dbReference type="EMBL" id="RGU93038.1"/>
    </source>
</evidence>
<organism evidence="1 2">
    <name type="scientific">Holdemanella biformis</name>
    <dbReference type="NCBI Taxonomy" id="1735"/>
    <lineage>
        <taxon>Bacteria</taxon>
        <taxon>Bacillati</taxon>
        <taxon>Bacillota</taxon>
        <taxon>Erysipelotrichia</taxon>
        <taxon>Erysipelotrichales</taxon>
        <taxon>Erysipelotrichaceae</taxon>
        <taxon>Holdemanella</taxon>
    </lineage>
</organism>
<dbReference type="Proteomes" id="UP000265489">
    <property type="component" value="Unassembled WGS sequence"/>
</dbReference>
<protein>
    <recommendedName>
        <fullName evidence="3">Peptidase S10</fullName>
    </recommendedName>
</protein>
<dbReference type="AlphaFoldDB" id="A0A395W8B0"/>
<name>A0A395W8B0_9FIRM</name>
<dbReference type="Gene3D" id="3.40.50.1820">
    <property type="entry name" value="alpha/beta hydrolase"/>
    <property type="match status" value="1"/>
</dbReference>
<proteinExistence type="predicted"/>
<gene>
    <name evidence="1" type="ORF">DWW32_03430</name>
</gene>
<accession>A0A395W8B0</accession>